<evidence type="ECO:0000256" key="12">
    <source>
        <dbReference type="ARBA" id="ARBA00022976"/>
    </source>
</evidence>
<dbReference type="InterPro" id="IPR000800">
    <property type="entry name" value="Notch_dom"/>
</dbReference>
<dbReference type="GO" id="GO:0009791">
    <property type="term" value="P:post-embryonic development"/>
    <property type="evidence" value="ECO:0007669"/>
    <property type="project" value="UniProtKB-ARBA"/>
</dbReference>
<feature type="disulfide bond" evidence="25">
    <location>
        <begin position="621"/>
        <end position="630"/>
    </location>
</feature>
<feature type="domain" description="EGF-like" evidence="27">
    <location>
        <begin position="910"/>
        <end position="954"/>
    </location>
</feature>
<feature type="repeat" description="ANK" evidence="24">
    <location>
        <begin position="1703"/>
        <end position="1735"/>
    </location>
</feature>
<feature type="domain" description="LNR" evidence="28">
    <location>
        <begin position="1203"/>
        <end position="1242"/>
    </location>
</feature>
<dbReference type="GO" id="GO:0005737">
    <property type="term" value="C:cytoplasm"/>
    <property type="evidence" value="ECO:0007669"/>
    <property type="project" value="UniProtKB-ARBA"/>
</dbReference>
<evidence type="ECO:0000256" key="15">
    <source>
        <dbReference type="ARBA" id="ARBA00023043"/>
    </source>
</evidence>
<evidence type="ECO:0000256" key="5">
    <source>
        <dbReference type="ARBA" id="ARBA00022475"/>
    </source>
</evidence>
<sequence>MRTETRAEVRKNCNSGGMLADIRSVCRPGFIGPLCQHLDPCHRSPCLNGAACKSQVVNGIPQYTCVCQRGFRGQDCSLIDACATSPCANGARCANWNNHYNCSCPPGFQGKNCRNDIDECRKPSVCLNGGLCMNTHGSFRCQCQPGYSGRTCEVSTLPCAPSQCVNGGTCRQTSDHSYECACLPGFEGHNCENNVDDCPSHKCLNGGICVDGVNTYNCQCPPEWTGQYCAEDVNECLMQPNACHNGGTCFNTIGGHTCVCVNGWTGDDCSENIDDCAIAVCFNGATCHDRVASFFCECPVGKTGLLCHLDDACVSNPCNEGAVCDTNPLNGRAICTCPAGFVGGACNQDMDECSIGFTGTMCQIDIDECASTPCQNGAKYGINRYDCVCKPGFTGKCNVEIDECASSPCRNGGTCVDEENGFHCQCPEGFKPPYCYSQVDECGSSPCIHGSCRDDINGYELFTVNINECASSPCLNKGTCVDGVASFTCLCELPYSGHTCAEVLTPCSPNPCANHAVCTHTPDYLGQLCNIDVNECISNPCKNRGTCTNTLGGFLCSCRAGYTGLTCETDINDCAPSKWLYRVSVLNYYNCLWLSNPMPGLYPCLSGGSCTDGVNSFHCSCLPGFTGPRCALEINECQSSPCKNGGTCTDYVNSYTCTCRPGFTGIHCETNIPDCTESSCFNGGTCADKINGYSCTCRSGFTGSHCQYEVNECDSQPCLNGGICQDALESFRCSCPKGYMGNRCQTPFDWCRRSSPCQNGGRCRQKDASFICDCTNGWSGRYCDIPRVSCETAARQRGLQTDDLCHHGGHCVNSGNTHYCKCPADYTGSYCESQVDHCEDKPCRNGATCRGYVGGYQCDCMPGYTGQNCEIEINECQSHPCQNGGTCIDLVGHYICSCPPGTLGVLCEINEDDCAPPLRLRSAPPKCQNNGTCVDRVGGYRCNCPPGFTGERCEGDINECLSNPCNPSNSLDCIQLPNDYQCVCKPGFTGRRCQSRFSVCESQPCQNGGACSVSSISALGYTCTCQLGYTGPNCERSMSCRELSCYNGGSCALTTRGARCTCLPGYGGPQCQHRSNEGCSSQPCRNGGLCTEETSFPFFHCQCPNDWTGKRCELGIRILEPPKPSCPLPECQGKDTDGVCDKECNTFLCRWDGGDCSLAVNPWARCTDPRCWRVFNNSQCDEFCNNAECLYDNFDCRNKEKVCNPIYETYCIDHYADGQCDQGCNTEECGWDGLDCAVKVPEHLADGVLVLVVLLPPEELLRTSTAFLQKLSAILHTSLRFRLDNNGEAMIRPYTRQEARLKRELQPHQEVIGSIVYLEIDNRLCSQGSVDCFPTAKNAAEYLGALSAVEMLRFPYPLIEARDDVILPEWVKLMLVGIASLFLLVILVIGMLIARRKREHSTLWFPEGFFLKKEPSSNKNRREPVGQDALGMKHMPKTVEESLLGDHSDQWMDSDCPEAKRLKVEEPSMLSDSEDAVDSRQWTQHHLAAADIRVPPTMALTPPQGEFESDCMDVNVRGPDGFTPLMLASFCGGGLEPEVAEEEESEECSANIISDLIYQGASLAAQTDRTGETALHLAARYARADAAKRLLDAGADANAQDNTGRTPLHAAVAADAQGVFQILIRNRATDLDSRMYDGSTALILAARLAVEGMVEELITCHADVNAVDELGKSALHWAAAVNNVDATIALLKNGANKDMQDLKEETPLFLAAREGSCEAVRVLLAHFANREITDHMDRLPRDIAQERMHHDIVQLLDEYNTVRSPQGHGGAGHHLSGGHTLSPLMCPPSAFLPSLKNTPQGKKNRRPGAKGSSLGGQHAASLKESVKARNKKLTLDMQSALLESSVTLSPVDSLDSPHGGASNAGYITNPTSPVAMQSPGLYHSSMSVPNTPMVHSSMLEGGGPFAVSLAQLNDLGAGGMSLQGRVSMASDVNHGYVLSSGQMGINMGMVSPVSVPFDWHNRMTPSSQCGQQVVNLVQSSQAGMHPQSPAMQQQNMLMHQQQIYRNPMLQPTPVTSTPTISPVKLPSIAEQQQQQQQQQQQLINHTITSQQSMARMGTSTPPTPQTSQPPPSFFQQQQMPQQPSQPQPPAQPPQAATPAAQPSQAMPSQPSGSTAGTEDYPTPPSQHSYSSALDATPKHYLRLPSEHPYLTPSPESPEPWSSPSPHCVSDWSDSTPSPAVAGPAQTQITQIPEPNGKMQVFA</sequence>
<dbReference type="Pfam" id="PF12661">
    <property type="entry name" value="hEGF"/>
    <property type="match status" value="4"/>
</dbReference>
<dbReference type="GO" id="GO:0005654">
    <property type="term" value="C:nucleoplasm"/>
    <property type="evidence" value="ECO:0007669"/>
    <property type="project" value="UniProtKB-ARBA"/>
</dbReference>
<dbReference type="SUPFAM" id="SSF57184">
    <property type="entry name" value="Growth factor receptor domain"/>
    <property type="match status" value="3"/>
</dbReference>
<feature type="domain" description="EGF-like" evidence="27">
    <location>
        <begin position="116"/>
        <end position="153"/>
    </location>
</feature>
<keyword evidence="30" id="KW-1185">Reference proteome</keyword>
<keyword evidence="6 25" id="KW-0245">EGF-like domain</keyword>
<accession>A0A8C4HAH8</accession>
<dbReference type="FunFam" id="3.30.300.320:FF:000001">
    <property type="entry name" value="Neurogenic locus notch 1"/>
    <property type="match status" value="1"/>
</dbReference>
<keyword evidence="4" id="KW-0217">Developmental protein</keyword>
<dbReference type="PROSITE" id="PS50297">
    <property type="entry name" value="ANK_REP_REGION"/>
    <property type="match status" value="2"/>
</dbReference>
<dbReference type="GO" id="GO:0038023">
    <property type="term" value="F:signaling receptor activity"/>
    <property type="evidence" value="ECO:0007669"/>
    <property type="project" value="InterPro"/>
</dbReference>
<feature type="domain" description="EGF-like" evidence="27">
    <location>
        <begin position="797"/>
        <end position="832"/>
    </location>
</feature>
<keyword evidence="20" id="KW-0675">Receptor</keyword>
<dbReference type="GO" id="GO:0019899">
    <property type="term" value="F:enzyme binding"/>
    <property type="evidence" value="ECO:0007669"/>
    <property type="project" value="UniProtKB-ARBA"/>
</dbReference>
<dbReference type="InterPro" id="IPR010660">
    <property type="entry name" value="Notch_NOD_dom"/>
</dbReference>
<evidence type="ECO:0000256" key="1">
    <source>
        <dbReference type="ARBA" id="ARBA00004123"/>
    </source>
</evidence>
<evidence type="ECO:0000256" key="24">
    <source>
        <dbReference type="PROSITE-ProRule" id="PRU00023"/>
    </source>
</evidence>
<dbReference type="Pfam" id="PF07684">
    <property type="entry name" value="NODP"/>
    <property type="match status" value="1"/>
</dbReference>
<dbReference type="PROSITE" id="PS00010">
    <property type="entry name" value="ASX_HYDROXYL"/>
    <property type="match status" value="13"/>
</dbReference>
<keyword evidence="15 24" id="KW-0040">ANK repeat</keyword>
<evidence type="ECO:0000256" key="19">
    <source>
        <dbReference type="ARBA" id="ARBA00023163"/>
    </source>
</evidence>
<feature type="domain" description="EGF-like" evidence="27">
    <location>
        <begin position="834"/>
        <end position="870"/>
    </location>
</feature>
<dbReference type="SMART" id="SM01334">
    <property type="entry name" value="DUF3454"/>
    <property type="match status" value="1"/>
</dbReference>
<dbReference type="GO" id="GO:0014016">
    <property type="term" value="P:neuroblast differentiation"/>
    <property type="evidence" value="ECO:0007669"/>
    <property type="project" value="UniProtKB-ARBA"/>
</dbReference>
<reference evidence="29" key="1">
    <citation type="submission" date="2025-08" db="UniProtKB">
        <authorList>
            <consortium name="Ensembl"/>
        </authorList>
    </citation>
    <scope>IDENTIFICATION</scope>
</reference>
<protein>
    <submittedName>
        <fullName evidence="29">Notch receptor 3</fullName>
    </submittedName>
</protein>
<dbReference type="Proteomes" id="UP000694389">
    <property type="component" value="Unassembled WGS sequence"/>
</dbReference>
<evidence type="ECO:0000256" key="22">
    <source>
        <dbReference type="ARBA" id="ARBA00023242"/>
    </source>
</evidence>
<dbReference type="GO" id="GO:0031017">
    <property type="term" value="P:exocrine pancreas development"/>
    <property type="evidence" value="ECO:0007669"/>
    <property type="project" value="UniProtKB-ARBA"/>
</dbReference>
<evidence type="ECO:0000256" key="8">
    <source>
        <dbReference type="ARBA" id="ARBA00022692"/>
    </source>
</evidence>
<evidence type="ECO:0000256" key="9">
    <source>
        <dbReference type="ARBA" id="ARBA00022729"/>
    </source>
</evidence>
<dbReference type="GO" id="GO:0007157">
    <property type="term" value="P:heterophilic cell-cell adhesion via plasma membrane cell adhesion molecules"/>
    <property type="evidence" value="ECO:0007669"/>
    <property type="project" value="TreeGrafter"/>
</dbReference>
<feature type="disulfide bond" evidence="25">
    <location>
        <begin position="860"/>
        <end position="869"/>
    </location>
</feature>
<dbReference type="FunFam" id="2.10.25.10:FF:000446">
    <property type="entry name" value="neurogenic locus notch homolog protein 3"/>
    <property type="match status" value="1"/>
</dbReference>
<name>A0A8C4HAH8_DICLA</name>
<evidence type="ECO:0000256" key="21">
    <source>
        <dbReference type="ARBA" id="ARBA00023180"/>
    </source>
</evidence>
<feature type="disulfide bond" evidence="25">
    <location>
        <begin position="822"/>
        <end position="831"/>
    </location>
</feature>
<feature type="compositionally biased region" description="Pro residues" evidence="26">
    <location>
        <begin position="2061"/>
        <end position="2072"/>
    </location>
</feature>
<dbReference type="SUPFAM" id="SSF48403">
    <property type="entry name" value="Ankyrin repeat"/>
    <property type="match status" value="1"/>
</dbReference>
<dbReference type="FunFam" id="2.10.25.10:FF:000080">
    <property type="entry name" value="Neurogenic locus notch 1"/>
    <property type="match status" value="2"/>
</dbReference>
<feature type="binding site" evidence="23">
    <location>
        <position position="365"/>
    </location>
    <ligand>
        <name>Ca(2+)</name>
        <dbReference type="ChEBI" id="CHEBI:29108"/>
        <label>2</label>
    </ligand>
</feature>
<feature type="domain" description="EGF-like" evidence="27">
    <location>
        <begin position="272"/>
        <end position="308"/>
    </location>
</feature>
<dbReference type="InterPro" id="IPR002110">
    <property type="entry name" value="Ankyrin_rpt"/>
</dbReference>
<feature type="domain" description="EGF-like" evidence="27">
    <location>
        <begin position="155"/>
        <end position="192"/>
    </location>
</feature>
<dbReference type="InterPro" id="IPR001881">
    <property type="entry name" value="EGF-like_Ca-bd_dom"/>
</dbReference>
<evidence type="ECO:0000259" key="27">
    <source>
        <dbReference type="PROSITE" id="PS50026"/>
    </source>
</evidence>
<evidence type="ECO:0000256" key="14">
    <source>
        <dbReference type="ARBA" id="ARBA00023015"/>
    </source>
</evidence>
<feature type="region of interest" description="Disordered" evidence="26">
    <location>
        <begin position="2050"/>
        <end position="2202"/>
    </location>
</feature>
<feature type="disulfide bond" evidence="25">
    <location>
        <begin position="965"/>
        <end position="982"/>
    </location>
</feature>
<feature type="disulfide bond" evidence="25">
    <location>
        <begin position="1084"/>
        <end position="1101"/>
    </location>
</feature>
<dbReference type="GO" id="GO:0045595">
    <property type="term" value="P:regulation of cell differentiation"/>
    <property type="evidence" value="ECO:0007669"/>
    <property type="project" value="UniProtKB-ARBA"/>
</dbReference>
<dbReference type="GO" id="GO:0016324">
    <property type="term" value="C:apical plasma membrane"/>
    <property type="evidence" value="ECO:0007669"/>
    <property type="project" value="UniProtKB-ARBA"/>
</dbReference>
<dbReference type="FunFam" id="2.10.25.10:FF:000125">
    <property type="entry name" value="Neurogenic locus notch protein-like"/>
    <property type="match status" value="1"/>
</dbReference>
<keyword evidence="13" id="KW-1133">Transmembrane helix</keyword>
<feature type="disulfide bond" evidence="25">
    <location>
        <begin position="774"/>
        <end position="783"/>
    </location>
</feature>
<evidence type="ECO:0000256" key="11">
    <source>
        <dbReference type="ARBA" id="ARBA00022782"/>
    </source>
</evidence>
<dbReference type="Pfam" id="PF00008">
    <property type="entry name" value="EGF"/>
    <property type="match status" value="6"/>
</dbReference>
<keyword evidence="19" id="KW-0804">Transcription</keyword>
<dbReference type="FunFam" id="2.10.25.10:FF:000092">
    <property type="entry name" value="Neurogenic locus notch protein 1"/>
    <property type="match status" value="1"/>
</dbReference>
<dbReference type="SUPFAM" id="SSF57196">
    <property type="entry name" value="EGF/Laminin"/>
    <property type="match status" value="16"/>
</dbReference>
<feature type="domain" description="EGF-like" evidence="27">
    <location>
        <begin position="633"/>
        <end position="669"/>
    </location>
</feature>
<dbReference type="SMART" id="SM00004">
    <property type="entry name" value="NL"/>
    <property type="match status" value="3"/>
</dbReference>
<feature type="disulfide bond" evidence="25">
    <location>
        <begin position="898"/>
        <end position="907"/>
    </location>
</feature>
<dbReference type="FunFam" id="2.10.25.10:FF:000173">
    <property type="entry name" value="Neurogenic locus notch protein 2"/>
    <property type="match status" value="2"/>
</dbReference>
<feature type="repeat" description="ANK" evidence="24">
    <location>
        <begin position="1570"/>
        <end position="1602"/>
    </location>
</feature>
<feature type="disulfide bond" evidence="25">
    <location>
        <begin position="697"/>
        <end position="706"/>
    </location>
</feature>
<keyword evidence="9" id="KW-0732">Signal</keyword>
<dbReference type="FunFam" id="2.10.25.10:FF:000006">
    <property type="entry name" value="Versican core protein-like isoform 1"/>
    <property type="match status" value="1"/>
</dbReference>
<dbReference type="FunFam" id="2.10.25.10:FF:000127">
    <property type="entry name" value="Neurogenic locus notch protein 1"/>
    <property type="match status" value="1"/>
</dbReference>
<dbReference type="FunFam" id="2.10.25.10:FF:000012">
    <property type="entry name" value="Delta-like protein"/>
    <property type="match status" value="1"/>
</dbReference>
<evidence type="ECO:0000256" key="17">
    <source>
        <dbReference type="ARBA" id="ARBA00023157"/>
    </source>
</evidence>
<dbReference type="PROSITE" id="PS50088">
    <property type="entry name" value="ANK_REPEAT"/>
    <property type="match status" value="4"/>
</dbReference>
<dbReference type="Gene3D" id="3.30.300.320">
    <property type="match status" value="1"/>
</dbReference>
<dbReference type="CDD" id="cd00054">
    <property type="entry name" value="EGF_CA"/>
    <property type="match status" value="19"/>
</dbReference>
<dbReference type="PROSITE" id="PS50258">
    <property type="entry name" value="LNR"/>
    <property type="match status" value="3"/>
</dbReference>
<dbReference type="SMART" id="SM00248">
    <property type="entry name" value="ANK"/>
    <property type="match status" value="6"/>
</dbReference>
<comment type="subcellular location">
    <subcellularLocation>
        <location evidence="2">Cell membrane</location>
        <topology evidence="2">Single-pass type I membrane protein</topology>
    </subcellularLocation>
    <subcellularLocation>
        <location evidence="1">Nucleus</location>
    </subcellularLocation>
</comment>
<dbReference type="PIRSF" id="PIRSF002279">
    <property type="entry name" value="Notch"/>
    <property type="match status" value="1"/>
</dbReference>
<dbReference type="CDD" id="cd21704">
    <property type="entry name" value="JMTM_Notch3"/>
    <property type="match status" value="1"/>
</dbReference>
<dbReference type="InterPro" id="IPR009030">
    <property type="entry name" value="Growth_fac_rcpt_cys_sf"/>
</dbReference>
<dbReference type="InterPro" id="IPR049883">
    <property type="entry name" value="NOTCH1_EGF-like"/>
</dbReference>
<keyword evidence="10" id="KW-0677">Repeat</keyword>
<evidence type="ECO:0000256" key="25">
    <source>
        <dbReference type="PROSITE-ProRule" id="PRU00076"/>
    </source>
</evidence>
<feature type="domain" description="EGF-like" evidence="27">
    <location>
        <begin position="671"/>
        <end position="707"/>
    </location>
</feature>
<dbReference type="GO" id="GO:0045944">
    <property type="term" value="P:positive regulation of transcription by RNA polymerase II"/>
    <property type="evidence" value="ECO:0007669"/>
    <property type="project" value="UniProtKB-ARBA"/>
</dbReference>
<dbReference type="FunFam" id="1.25.40.20:FF:000005">
    <property type="entry name" value="Neurogenic locus notch 1"/>
    <property type="match status" value="1"/>
</dbReference>
<feature type="domain" description="LNR" evidence="28">
    <location>
        <begin position="1126"/>
        <end position="1165"/>
    </location>
</feature>
<feature type="domain" description="EGF-like" evidence="27">
    <location>
        <begin position="956"/>
        <end position="994"/>
    </location>
</feature>
<dbReference type="Pfam" id="PF12796">
    <property type="entry name" value="Ank_2"/>
    <property type="match status" value="2"/>
</dbReference>
<proteinExistence type="inferred from homology"/>
<dbReference type="GO" id="GO:0042659">
    <property type="term" value="P:regulation of cell fate specification"/>
    <property type="evidence" value="ECO:0007669"/>
    <property type="project" value="UniProtKB-ARBA"/>
</dbReference>
<evidence type="ECO:0000256" key="23">
    <source>
        <dbReference type="PIRSR" id="PIRSR002279-1"/>
    </source>
</evidence>
<feature type="disulfide bond" evidence="25">
    <location>
        <begin position="944"/>
        <end position="953"/>
    </location>
</feature>
<evidence type="ECO:0000256" key="13">
    <source>
        <dbReference type="ARBA" id="ARBA00022989"/>
    </source>
</evidence>
<dbReference type="PROSITE" id="PS01187">
    <property type="entry name" value="EGF_CA"/>
    <property type="match status" value="7"/>
</dbReference>
<feature type="domain" description="EGF-like" evidence="27">
    <location>
        <begin position="365"/>
        <end position="398"/>
    </location>
</feature>
<feature type="domain" description="EGF-like" evidence="27">
    <location>
        <begin position="78"/>
        <end position="114"/>
    </location>
</feature>
<feature type="disulfide bond" evidence="25">
    <location>
        <begin position="337"/>
        <end position="346"/>
    </location>
</feature>
<dbReference type="GO" id="GO:0008284">
    <property type="term" value="P:positive regulation of cell population proliferation"/>
    <property type="evidence" value="ECO:0007669"/>
    <property type="project" value="UniProtKB-ARBA"/>
</dbReference>
<feature type="domain" description="LNR" evidence="28">
    <location>
        <begin position="1166"/>
        <end position="1201"/>
    </location>
</feature>
<feature type="domain" description="EGF-like" evidence="27">
    <location>
        <begin position="37"/>
        <end position="77"/>
    </location>
</feature>
<feature type="domain" description="EGF-like" evidence="27">
    <location>
        <begin position="996"/>
        <end position="1035"/>
    </location>
</feature>
<feature type="domain" description="EGF-like" evidence="27">
    <location>
        <begin position="465"/>
        <end position="501"/>
    </location>
</feature>
<evidence type="ECO:0000256" key="7">
    <source>
        <dbReference type="ARBA" id="ARBA00022553"/>
    </source>
</evidence>
<evidence type="ECO:0000313" key="30">
    <source>
        <dbReference type="Proteomes" id="UP000694389"/>
    </source>
</evidence>
<keyword evidence="5" id="KW-1003">Cell membrane</keyword>
<feature type="domain" description="EGF-like" evidence="27">
    <location>
        <begin position="400"/>
        <end position="436"/>
    </location>
</feature>
<gene>
    <name evidence="29" type="primary">notch3</name>
</gene>
<dbReference type="FunFam" id="2.10.25.10:FF:000143">
    <property type="entry name" value="Protein crumbs 1"/>
    <property type="match status" value="1"/>
</dbReference>
<feature type="compositionally biased region" description="Low complexity" evidence="26">
    <location>
        <begin position="2093"/>
        <end position="2111"/>
    </location>
</feature>
<evidence type="ECO:0000256" key="20">
    <source>
        <dbReference type="ARBA" id="ARBA00023170"/>
    </source>
</evidence>
<feature type="disulfide bond" evidence="25">
    <location>
        <begin position="67"/>
        <end position="76"/>
    </location>
</feature>
<keyword evidence="23" id="KW-0106">Calcium</keyword>
<feature type="domain" description="EGF-like" evidence="27">
    <location>
        <begin position="232"/>
        <end position="270"/>
    </location>
</feature>
<dbReference type="InterPro" id="IPR000152">
    <property type="entry name" value="EGF-type_Asp/Asn_hydroxyl_site"/>
</dbReference>
<dbReference type="InterPro" id="IPR018097">
    <property type="entry name" value="EGF_Ca-bd_CS"/>
</dbReference>
<feature type="domain" description="EGF-like" evidence="27">
    <location>
        <begin position="1075"/>
        <end position="1113"/>
    </location>
</feature>
<dbReference type="Gene3D" id="1.25.40.20">
    <property type="entry name" value="Ankyrin repeat-containing domain"/>
    <property type="match status" value="1"/>
</dbReference>
<dbReference type="InterPro" id="IPR024600">
    <property type="entry name" value="Notch_C"/>
</dbReference>
<keyword evidence="7" id="KW-0597">Phosphoprotein</keyword>
<dbReference type="Gene3D" id="2.10.25.10">
    <property type="entry name" value="Laminin"/>
    <property type="match status" value="25"/>
</dbReference>
<dbReference type="Gene3D" id="3.30.70.3310">
    <property type="match status" value="1"/>
</dbReference>
<feature type="domain" description="EGF-like" evidence="27">
    <location>
        <begin position="747"/>
        <end position="784"/>
    </location>
</feature>
<dbReference type="SMART" id="SM00179">
    <property type="entry name" value="EGF_CA"/>
    <property type="match status" value="22"/>
</dbReference>
<comment type="similarity">
    <text evidence="3">Belongs to the NOTCH family.</text>
</comment>
<dbReference type="SUPFAM" id="SSF90193">
    <property type="entry name" value="Notch domain"/>
    <property type="match status" value="3"/>
</dbReference>
<dbReference type="PRINTS" id="PR00010">
    <property type="entry name" value="EGFBLOOD"/>
</dbReference>
<evidence type="ECO:0000256" key="26">
    <source>
        <dbReference type="SAM" id="MobiDB-lite"/>
    </source>
</evidence>
<evidence type="ECO:0000256" key="3">
    <source>
        <dbReference type="ARBA" id="ARBA00005847"/>
    </source>
</evidence>
<dbReference type="FunFam" id="2.10.25.10:FF:000136">
    <property type="entry name" value="Neurogenic locus notch 1"/>
    <property type="match status" value="1"/>
</dbReference>
<evidence type="ECO:0000256" key="16">
    <source>
        <dbReference type="ARBA" id="ARBA00023136"/>
    </source>
</evidence>
<feature type="disulfide bond" evidence="25">
    <location>
        <begin position="182"/>
        <end position="191"/>
    </location>
</feature>
<keyword evidence="18" id="KW-0010">Activator</keyword>
<feature type="disulfide bond" evidence="25">
    <location>
        <begin position="984"/>
        <end position="993"/>
    </location>
</feature>
<evidence type="ECO:0000259" key="28">
    <source>
        <dbReference type="PROSITE" id="PS50258"/>
    </source>
</evidence>
<comment type="caution">
    <text evidence="25">Lacks conserved residue(s) required for the propagation of feature annotation.</text>
</comment>
<feature type="domain" description="EGF-like" evidence="27">
    <location>
        <begin position="872"/>
        <end position="908"/>
    </location>
</feature>
<feature type="binding site" evidence="23">
    <location>
        <position position="368"/>
    </location>
    <ligand>
        <name>Ca(2+)</name>
        <dbReference type="ChEBI" id="CHEBI:29108"/>
        <label>2</label>
    </ligand>
</feature>
<dbReference type="Pfam" id="PF06816">
    <property type="entry name" value="NOD"/>
    <property type="match status" value="1"/>
</dbReference>
<dbReference type="SMART" id="SM01339">
    <property type="entry name" value="NODP"/>
    <property type="match status" value="1"/>
</dbReference>
<feature type="domain" description="EGF-like" evidence="27">
    <location>
        <begin position="532"/>
        <end position="568"/>
    </location>
</feature>
<dbReference type="FunFam" id="2.10.25.10:FF:000004">
    <property type="entry name" value="Neurogenic locus notch 1"/>
    <property type="match status" value="3"/>
</dbReference>
<dbReference type="InterPro" id="IPR011656">
    <property type="entry name" value="Notch_NODP_dom"/>
</dbReference>
<feature type="disulfide bond" evidence="25">
    <location>
        <begin position="426"/>
        <end position="435"/>
    </location>
</feature>
<dbReference type="FunFam" id="2.10.25.10:FF:000327">
    <property type="entry name" value="neurogenic locus notch homolog protein 4"/>
    <property type="match status" value="1"/>
</dbReference>
<dbReference type="InterPro" id="IPR022331">
    <property type="entry name" value="Notch_3"/>
</dbReference>
<dbReference type="GO" id="GO:0048663">
    <property type="term" value="P:neuron fate commitment"/>
    <property type="evidence" value="ECO:0007669"/>
    <property type="project" value="UniProtKB-ARBA"/>
</dbReference>
<dbReference type="InterPro" id="IPR008297">
    <property type="entry name" value="Notch"/>
</dbReference>
<dbReference type="SMART" id="SM00181">
    <property type="entry name" value="EGF"/>
    <property type="match status" value="25"/>
</dbReference>
<evidence type="ECO:0000256" key="18">
    <source>
        <dbReference type="ARBA" id="ARBA00023159"/>
    </source>
</evidence>
<dbReference type="InterPro" id="IPR000742">
    <property type="entry name" value="EGF"/>
</dbReference>
<feature type="disulfide bond" evidence="25">
    <location>
        <begin position="298"/>
        <end position="307"/>
    </location>
</feature>
<keyword evidence="16" id="KW-0472">Membrane</keyword>
<evidence type="ECO:0000313" key="29">
    <source>
        <dbReference type="Ensembl" id="ENSDLAP00005039750.2"/>
    </source>
</evidence>
<feature type="compositionally biased region" description="Pro residues" evidence="26">
    <location>
        <begin position="2083"/>
        <end position="2092"/>
    </location>
</feature>
<dbReference type="Pfam" id="PF00023">
    <property type="entry name" value="Ank"/>
    <property type="match status" value="1"/>
</dbReference>
<feature type="repeat" description="ANK" evidence="24">
    <location>
        <begin position="1637"/>
        <end position="1669"/>
    </location>
</feature>
<dbReference type="FunFam" id="2.10.25.10:FF:000455">
    <property type="entry name" value="neurogenic locus notch homolog protein 3"/>
    <property type="match status" value="1"/>
</dbReference>
<evidence type="ECO:0000256" key="10">
    <source>
        <dbReference type="ARBA" id="ARBA00022737"/>
    </source>
</evidence>
<dbReference type="InterPro" id="IPR051022">
    <property type="entry name" value="Notch_Cell-Fate_Det"/>
</dbReference>
<dbReference type="InterPro" id="IPR035993">
    <property type="entry name" value="Notch-like_dom_sf"/>
</dbReference>
<organism evidence="29 30">
    <name type="scientific">Dicentrarchus labrax</name>
    <name type="common">European seabass</name>
    <name type="synonym">Morone labrax</name>
    <dbReference type="NCBI Taxonomy" id="13489"/>
    <lineage>
        <taxon>Eukaryota</taxon>
        <taxon>Metazoa</taxon>
        <taxon>Chordata</taxon>
        <taxon>Craniata</taxon>
        <taxon>Vertebrata</taxon>
        <taxon>Euteleostomi</taxon>
        <taxon>Actinopterygii</taxon>
        <taxon>Neopterygii</taxon>
        <taxon>Teleostei</taxon>
        <taxon>Neoteleostei</taxon>
        <taxon>Acanthomorphata</taxon>
        <taxon>Eupercaria</taxon>
        <taxon>Moronidae</taxon>
        <taxon>Dicentrarchus</taxon>
    </lineage>
</organism>
<dbReference type="InterPro" id="IPR036770">
    <property type="entry name" value="Ankyrin_rpt-contain_sf"/>
</dbReference>
<dbReference type="GO" id="GO:0007219">
    <property type="term" value="P:Notch signaling pathway"/>
    <property type="evidence" value="ECO:0007669"/>
    <property type="project" value="UniProtKB-KW"/>
</dbReference>
<feature type="disulfide bond" evidence="25">
    <location>
        <begin position="558"/>
        <end position="567"/>
    </location>
</feature>
<keyword evidence="23" id="KW-0479">Metal-binding</keyword>
<dbReference type="Pfam" id="PF07645">
    <property type="entry name" value="EGF_CA"/>
    <property type="match status" value="1"/>
</dbReference>
<feature type="disulfide bond" evidence="25">
    <location>
        <begin position="318"/>
        <end position="335"/>
    </location>
</feature>
<feature type="repeat" description="ANK" evidence="24">
    <location>
        <begin position="1670"/>
        <end position="1702"/>
    </location>
</feature>
<keyword evidence="11" id="KW-0221">Differentiation</keyword>
<feature type="domain" description="EGF-like" evidence="27">
    <location>
        <begin position="1036"/>
        <end position="1072"/>
    </location>
</feature>
<keyword evidence="8" id="KW-0812">Transmembrane</keyword>
<feature type="domain" description="EGF-like" evidence="27">
    <location>
        <begin position="709"/>
        <end position="745"/>
    </location>
</feature>
<dbReference type="Pfam" id="PF25024">
    <property type="entry name" value="EGF_TEN"/>
    <property type="match status" value="2"/>
</dbReference>
<dbReference type="PANTHER" id="PTHR24049:SF22">
    <property type="entry name" value="DROSOPHILA CRUMBS HOMOLOG"/>
    <property type="match status" value="1"/>
</dbReference>
<dbReference type="GO" id="GO:0035239">
    <property type="term" value="P:tube morphogenesis"/>
    <property type="evidence" value="ECO:0007669"/>
    <property type="project" value="UniProtKB-ARBA"/>
</dbReference>
<keyword evidence="14" id="KW-0805">Transcription regulation</keyword>
<keyword evidence="22" id="KW-0539">Nucleus</keyword>
<dbReference type="PROSITE" id="PS01186">
    <property type="entry name" value="EGF_2"/>
    <property type="match status" value="19"/>
</dbReference>
<dbReference type="GO" id="GO:0005509">
    <property type="term" value="F:calcium ion binding"/>
    <property type="evidence" value="ECO:0007669"/>
    <property type="project" value="InterPro"/>
</dbReference>
<dbReference type="GO" id="GO:0048646">
    <property type="term" value="P:anatomical structure formation involved in morphogenesis"/>
    <property type="evidence" value="ECO:0007669"/>
    <property type="project" value="UniProtKB-ARBA"/>
</dbReference>
<reference evidence="29" key="2">
    <citation type="submission" date="2025-09" db="UniProtKB">
        <authorList>
            <consortium name="Ensembl"/>
        </authorList>
    </citation>
    <scope>IDENTIFICATION</scope>
</reference>
<dbReference type="FunFam" id="2.10.25.10:FF:000146">
    <property type="entry name" value="Putative neurogenic locus notch"/>
    <property type="match status" value="1"/>
</dbReference>
<evidence type="ECO:0000256" key="2">
    <source>
        <dbReference type="ARBA" id="ARBA00004251"/>
    </source>
</evidence>
<dbReference type="InterPro" id="IPR013032">
    <property type="entry name" value="EGF-like_CS"/>
</dbReference>
<dbReference type="PROSITE" id="PS50026">
    <property type="entry name" value="EGF_3"/>
    <property type="match status" value="26"/>
</dbReference>
<feature type="disulfide bond" evidence="25">
    <location>
        <begin position="491"/>
        <end position="500"/>
    </location>
</feature>
<dbReference type="PRINTS" id="PR01452">
    <property type="entry name" value="LNOTCHREPEAT"/>
</dbReference>
<dbReference type="PRINTS" id="PR01986">
    <property type="entry name" value="NOTCH3"/>
</dbReference>
<dbReference type="GO" id="GO:0045197">
    <property type="term" value="P:establishment or maintenance of epithelial cell apical/basal polarity"/>
    <property type="evidence" value="ECO:0007669"/>
    <property type="project" value="TreeGrafter"/>
</dbReference>
<feature type="disulfide bond" evidence="25">
    <location>
        <begin position="220"/>
        <end position="229"/>
    </location>
</feature>
<feature type="disulfide bond" evidence="25">
    <location>
        <begin position="1062"/>
        <end position="1071"/>
    </location>
</feature>
<dbReference type="GO" id="GO:1990433">
    <property type="term" value="C:CSL-Notch-Mastermind transcription factor complex"/>
    <property type="evidence" value="ECO:0007669"/>
    <property type="project" value="UniProtKB-ARBA"/>
</dbReference>
<feature type="disulfide bond" evidence="25">
    <location>
        <begin position="1025"/>
        <end position="1034"/>
    </location>
</feature>
<keyword evidence="12" id="KW-0914">Notch signaling pathway</keyword>
<dbReference type="Pfam" id="PF00066">
    <property type="entry name" value="Notch"/>
    <property type="match status" value="3"/>
</dbReference>
<keyword evidence="21" id="KW-0325">Glycoprotein</keyword>
<feature type="domain" description="EGF-like" evidence="27">
    <location>
        <begin position="596"/>
        <end position="631"/>
    </location>
</feature>
<dbReference type="Ensembl" id="ENSDLAT00005042442.2">
    <property type="protein sequence ID" value="ENSDLAP00005039750.2"/>
    <property type="gene ID" value="ENSDLAG00005016757.2"/>
</dbReference>
<feature type="domain" description="EGF-like" evidence="27">
    <location>
        <begin position="194"/>
        <end position="230"/>
    </location>
</feature>
<evidence type="ECO:0000256" key="6">
    <source>
        <dbReference type="ARBA" id="ARBA00022536"/>
    </source>
</evidence>
<feature type="disulfide bond" evidence="25">
    <location>
        <begin position="260"/>
        <end position="269"/>
    </location>
</feature>
<dbReference type="GeneTree" id="ENSGT00940000160234"/>
<feature type="disulfide bond" evidence="25">
    <location>
        <begin position="104"/>
        <end position="113"/>
    </location>
</feature>
<dbReference type="FunFam" id="2.10.25.10:FF:000471">
    <property type="entry name" value="Protein lin-12"/>
    <property type="match status" value="1"/>
</dbReference>
<dbReference type="FunFam" id="2.10.25.10:FF:000109">
    <property type="entry name" value="Notch homolog 4, [Drosophila]"/>
    <property type="match status" value="1"/>
</dbReference>
<dbReference type="GO" id="GO:0048858">
    <property type="term" value="P:cell projection morphogenesis"/>
    <property type="evidence" value="ECO:0007669"/>
    <property type="project" value="UniProtKB-ARBA"/>
</dbReference>
<evidence type="ECO:0000256" key="4">
    <source>
        <dbReference type="ARBA" id="ARBA00022473"/>
    </source>
</evidence>
<dbReference type="FunFam" id="2.10.25.10:FF:000031">
    <property type="entry name" value="neurogenic locus notch homolog protein 3"/>
    <property type="match status" value="1"/>
</dbReference>
<feature type="disulfide bond" evidence="25">
    <location>
        <begin position="659"/>
        <end position="668"/>
    </location>
</feature>
<dbReference type="PRINTS" id="PR01983">
    <property type="entry name" value="NOTCH"/>
</dbReference>
<feature type="disulfide bond" evidence="25">
    <location>
        <begin position="1103"/>
        <end position="1112"/>
    </location>
</feature>
<feature type="compositionally biased region" description="Low complexity" evidence="26">
    <location>
        <begin position="2073"/>
        <end position="2082"/>
    </location>
</feature>
<dbReference type="PROSITE" id="PS00022">
    <property type="entry name" value="EGF_1"/>
    <property type="match status" value="23"/>
</dbReference>
<feature type="region of interest" description="Disordered" evidence="26">
    <location>
        <begin position="1787"/>
        <end position="1824"/>
    </location>
</feature>
<dbReference type="SMART" id="SM01338">
    <property type="entry name" value="NOD"/>
    <property type="match status" value="1"/>
</dbReference>
<feature type="domain" description="EGF-like" evidence="27">
    <location>
        <begin position="503"/>
        <end position="530"/>
    </location>
</feature>
<keyword evidence="17 25" id="KW-1015">Disulfide bond</keyword>
<dbReference type="PANTHER" id="PTHR24049">
    <property type="entry name" value="CRUMBS FAMILY MEMBER"/>
    <property type="match status" value="1"/>
</dbReference>
<feature type="disulfide bond" evidence="25">
    <location>
        <begin position="735"/>
        <end position="744"/>
    </location>
</feature>
<feature type="disulfide bond" evidence="25">
    <location>
        <begin position="143"/>
        <end position="152"/>
    </location>
</feature>
<feature type="domain" description="EGF-like" evidence="27">
    <location>
        <begin position="309"/>
        <end position="347"/>
    </location>
</feature>